<dbReference type="InterPro" id="IPR055290">
    <property type="entry name" value="At3g26010-like"/>
</dbReference>
<evidence type="ECO:0000259" key="1">
    <source>
        <dbReference type="Pfam" id="PF08268"/>
    </source>
</evidence>
<evidence type="ECO:0000313" key="2">
    <source>
        <dbReference type="EMBL" id="KAJ8539779.1"/>
    </source>
</evidence>
<dbReference type="PANTHER" id="PTHR35546:SF9">
    <property type="entry name" value="F-BOX ASSOCIATED DOMAIN-CONTAINING PROTEIN"/>
    <property type="match status" value="1"/>
</dbReference>
<keyword evidence="3" id="KW-1185">Reference proteome</keyword>
<dbReference type="InterPro" id="IPR017451">
    <property type="entry name" value="F-box-assoc_interact_dom"/>
</dbReference>
<dbReference type="OrthoDB" id="692435at2759"/>
<sequence length="171" mass="19936">MVYDSESNKWRKFVSLQDDQFTHMNKNQVVFINGGLHWLTDSCLCMLVLDLATDVWRKIELPNEISSGGVRSRVYLLELDGRLSVIQIYEAWMVIWVMEDYEREEWKMVDKVSLRCIRGMVPGIFPIMMAVDDDVNGRIGKSSSGMDELPTFHAENMQNNMKIIYHRCYTG</sequence>
<evidence type="ECO:0000313" key="3">
    <source>
        <dbReference type="Proteomes" id="UP001152561"/>
    </source>
</evidence>
<reference evidence="3" key="1">
    <citation type="journal article" date="2023" name="Proc. Natl. Acad. Sci. U.S.A.">
        <title>Genomic and structural basis for evolution of tropane alkaloid biosynthesis.</title>
        <authorList>
            <person name="Wanga Y.-J."/>
            <person name="Taina T."/>
            <person name="Yua J.-Y."/>
            <person name="Lia J."/>
            <person name="Xua B."/>
            <person name="Chenc J."/>
            <person name="D'Auriad J.C."/>
            <person name="Huanga J.-P."/>
            <person name="Huanga S.-X."/>
        </authorList>
    </citation>
    <scope>NUCLEOTIDE SEQUENCE [LARGE SCALE GENOMIC DNA]</scope>
    <source>
        <strain evidence="3">cv. KIB-2019</strain>
    </source>
</reference>
<name>A0A9Q1LPW6_9SOLA</name>
<feature type="domain" description="F-box associated beta-propeller type 3" evidence="1">
    <location>
        <begin position="5"/>
        <end position="108"/>
    </location>
</feature>
<dbReference type="Proteomes" id="UP001152561">
    <property type="component" value="Unassembled WGS sequence"/>
</dbReference>
<gene>
    <name evidence="2" type="ORF">K7X08_014031</name>
</gene>
<comment type="caution">
    <text evidence="2">The sequence shown here is derived from an EMBL/GenBank/DDBJ whole genome shotgun (WGS) entry which is preliminary data.</text>
</comment>
<organism evidence="2 3">
    <name type="scientific">Anisodus acutangulus</name>
    <dbReference type="NCBI Taxonomy" id="402998"/>
    <lineage>
        <taxon>Eukaryota</taxon>
        <taxon>Viridiplantae</taxon>
        <taxon>Streptophyta</taxon>
        <taxon>Embryophyta</taxon>
        <taxon>Tracheophyta</taxon>
        <taxon>Spermatophyta</taxon>
        <taxon>Magnoliopsida</taxon>
        <taxon>eudicotyledons</taxon>
        <taxon>Gunneridae</taxon>
        <taxon>Pentapetalae</taxon>
        <taxon>asterids</taxon>
        <taxon>lamiids</taxon>
        <taxon>Solanales</taxon>
        <taxon>Solanaceae</taxon>
        <taxon>Solanoideae</taxon>
        <taxon>Hyoscyameae</taxon>
        <taxon>Anisodus</taxon>
    </lineage>
</organism>
<accession>A0A9Q1LPW6</accession>
<dbReference type="SUPFAM" id="SSF117281">
    <property type="entry name" value="Kelch motif"/>
    <property type="match status" value="1"/>
</dbReference>
<proteinExistence type="predicted"/>
<dbReference type="NCBIfam" id="TIGR01640">
    <property type="entry name" value="F_box_assoc_1"/>
    <property type="match status" value="1"/>
</dbReference>
<dbReference type="PANTHER" id="PTHR35546">
    <property type="entry name" value="F-BOX PROTEIN INTERACTION DOMAIN PROTEIN-RELATED"/>
    <property type="match status" value="1"/>
</dbReference>
<dbReference type="EMBL" id="JAJAGQ010000016">
    <property type="protein sequence ID" value="KAJ8539779.1"/>
    <property type="molecule type" value="Genomic_DNA"/>
</dbReference>
<protein>
    <recommendedName>
        <fullName evidence="1">F-box associated beta-propeller type 3 domain-containing protein</fullName>
    </recommendedName>
</protein>
<dbReference type="InterPro" id="IPR013187">
    <property type="entry name" value="F-box-assoc_dom_typ3"/>
</dbReference>
<dbReference type="AlphaFoldDB" id="A0A9Q1LPW6"/>
<dbReference type="Pfam" id="PF08268">
    <property type="entry name" value="FBA_3"/>
    <property type="match status" value="1"/>
</dbReference>
<dbReference type="InterPro" id="IPR015915">
    <property type="entry name" value="Kelch-typ_b-propeller"/>
</dbReference>